<keyword evidence="4" id="KW-1185">Reference proteome</keyword>
<feature type="region of interest" description="Disordered" evidence="1">
    <location>
        <begin position="130"/>
        <end position="159"/>
    </location>
</feature>
<feature type="compositionally biased region" description="Basic and acidic residues" evidence="1">
    <location>
        <begin position="130"/>
        <end position="146"/>
    </location>
</feature>
<dbReference type="EMBL" id="JAMXQV010000025">
    <property type="protein sequence ID" value="MCR6488485.1"/>
    <property type="molecule type" value="Genomic_DNA"/>
</dbReference>
<feature type="signal peptide" evidence="2">
    <location>
        <begin position="1"/>
        <end position="18"/>
    </location>
</feature>
<comment type="caution">
    <text evidence="3">The sequence shown here is derived from an EMBL/GenBank/DDBJ whole genome shotgun (WGS) entry which is preliminary data.</text>
</comment>
<proteinExistence type="predicted"/>
<feature type="compositionally biased region" description="Polar residues" evidence="1">
    <location>
        <begin position="149"/>
        <end position="159"/>
    </location>
</feature>
<feature type="chain" id="PRO_5040946729" description="Lipoprotein" evidence="2">
    <location>
        <begin position="19"/>
        <end position="194"/>
    </location>
</feature>
<name>A0A9X2SQD2_9PSEU</name>
<reference evidence="3" key="1">
    <citation type="submission" date="2022-06" db="EMBL/GenBank/DDBJ databases">
        <title>Amycolatopsis iheyaensis sp. nov., a new species of the genus Amycolatopsis isolated from soil in Iheya island, Japan.</title>
        <authorList>
            <person name="Ngamcharungchit C."/>
            <person name="Kanto H."/>
            <person name="Take A."/>
            <person name="Intra B."/>
            <person name="Matsumoto A."/>
            <person name="Panbangred W."/>
            <person name="Inahashi Y."/>
        </authorList>
    </citation>
    <scope>NUCLEOTIDE SEQUENCE</scope>
    <source>
        <strain evidence="3">OK19-0408</strain>
    </source>
</reference>
<evidence type="ECO:0000313" key="4">
    <source>
        <dbReference type="Proteomes" id="UP001144096"/>
    </source>
</evidence>
<evidence type="ECO:0000256" key="1">
    <source>
        <dbReference type="SAM" id="MobiDB-lite"/>
    </source>
</evidence>
<keyword evidence="2" id="KW-0732">Signal</keyword>
<dbReference type="RefSeq" id="WP_257925050.1">
    <property type="nucleotide sequence ID" value="NZ_JAMXQV010000025.1"/>
</dbReference>
<evidence type="ECO:0000313" key="3">
    <source>
        <dbReference type="EMBL" id="MCR6488485.1"/>
    </source>
</evidence>
<accession>A0A9X2SQD2</accession>
<dbReference type="Proteomes" id="UP001144096">
    <property type="component" value="Unassembled WGS sequence"/>
</dbReference>
<gene>
    <name evidence="3" type="ORF">M8542_37220</name>
</gene>
<organism evidence="3 4">
    <name type="scientific">Amycolatopsis iheyensis</name>
    <dbReference type="NCBI Taxonomy" id="2945988"/>
    <lineage>
        <taxon>Bacteria</taxon>
        <taxon>Bacillati</taxon>
        <taxon>Actinomycetota</taxon>
        <taxon>Actinomycetes</taxon>
        <taxon>Pseudonocardiales</taxon>
        <taxon>Pseudonocardiaceae</taxon>
        <taxon>Amycolatopsis</taxon>
    </lineage>
</organism>
<dbReference type="AlphaFoldDB" id="A0A9X2SQD2"/>
<sequence length="194" mass="19948">MKLVPGLLGACLVLTACTGTDTTAPTVTVTAPPTSATQPAPPSPDPATLTWMDGFCAAINGYRERTNREAKPAQPDPTTVAEAQRRLSALLGGMAARTGEVVDRLSALPPAPVPLAETVRQAFVTKFTTSRDRAGDAKTALDHAKPGDQASQDPAGQALEQAQQDVDGMYDPVAPMAASPELMLAAGSAPGCKI</sequence>
<evidence type="ECO:0000256" key="2">
    <source>
        <dbReference type="SAM" id="SignalP"/>
    </source>
</evidence>
<dbReference type="PROSITE" id="PS51257">
    <property type="entry name" value="PROKAR_LIPOPROTEIN"/>
    <property type="match status" value="1"/>
</dbReference>
<evidence type="ECO:0008006" key="5">
    <source>
        <dbReference type="Google" id="ProtNLM"/>
    </source>
</evidence>
<protein>
    <recommendedName>
        <fullName evidence="5">Lipoprotein</fullName>
    </recommendedName>
</protein>